<gene>
    <name evidence="2" type="ORF">ACAOBT_LOCUS33992</name>
</gene>
<feature type="compositionally biased region" description="Basic residues" evidence="1">
    <location>
        <begin position="1"/>
        <end position="10"/>
    </location>
</feature>
<dbReference type="GO" id="GO:0003351">
    <property type="term" value="P:epithelial cilium movement involved in extracellular fluid movement"/>
    <property type="evidence" value="ECO:0007669"/>
    <property type="project" value="TreeGrafter"/>
</dbReference>
<dbReference type="GO" id="GO:1904158">
    <property type="term" value="P:axonemal central apparatus assembly"/>
    <property type="evidence" value="ECO:0007669"/>
    <property type="project" value="TreeGrafter"/>
</dbReference>
<feature type="region of interest" description="Disordered" evidence="1">
    <location>
        <begin position="159"/>
        <end position="203"/>
    </location>
</feature>
<feature type="region of interest" description="Disordered" evidence="1">
    <location>
        <begin position="843"/>
        <end position="870"/>
    </location>
</feature>
<dbReference type="EMBL" id="CAKOFQ010008458">
    <property type="protein sequence ID" value="CAH2014256.1"/>
    <property type="molecule type" value="Genomic_DNA"/>
</dbReference>
<sequence length="1566" mass="181794">MSQAKSKRRKSNEESSVSRQTGVNTDAVFMQLDIRQFCPKGIYDIVFIQPVNKESDDTLKNIVETAREYEDTSSLTFITAEEILDLVENYALEAFPSSLSHIPEIVYNAAAKSIGNGAPLHPSLQAQLVKLKLIQVMHKQYLKELDKLNKRKALEDELSGLTKEMRKGKKEKGGPGTKSGASSKAKDRDSKGNQDEKGSKGSKVEGLYTTISENDIIFDDNIFNHVWYYVIQGVTNPDIVLYLNKKYRVATSAVLKFGIGSIHASGQLYEGFWKKMNSFFYGPHREDSFENTILMKHVTEESDGKAILEEILYVIKKISDLKLNHLNYIRHVKLHEQRHRYRILPMHCFQRYNAMLKRIPYDLVTEPVILNCILDEIQYQNEHNLLEDDSTEELLKPRIDVEIECHNPCDNKEILKRHKTAPRVEMPKQLFKSFYSYEGDMIDIIANTYRKRGRVVVQILDDILRKSEPMRLVSNYENDCSDIPHRHDVNPAAKHSLKNPEGYMHFMYLLLFSLFKSDSPEASFEDTVLTEILQTFTKSDYWKTSQIEIVVDSEGEESNCDVNLFDPIRMQYIWRERLPSSCLIRSVYNAMNEFTYMHKTFCEETDVLLVRFTDHLDQFGVNIKVYQVHIRTPVCFRDFCRYVTVEEADWLQSNKPPRYVRPNEVQEICQGKKAIIKKDIFKEYRHLLDTNIQLESEPDEIEVERKPSVSFQETLEELQTYPTNKGLIEQCNKVGPQFLAYPMDTNHFRLRGNRTTFVSHDGFKIVVDNTSILTEDPKCTVTLTCRDNQLVLHSSNIYSKKDYKNYTFHWNLSDGTIVMFVLNPPKPKRKLVPDTPEIRLQSGLPEIFQEESEKRNSSIRNSDASDRRESFLAEQERGSLLGGSAKMSSMPKILAVDKDWFAKVVTNEEDVTVQTAEPEDIASKLQDALDNERQVYKIQNKLNYLKRKCSKTEIPITSIFNQILHKRIKRFYGNELFARRFDYSDAEGKSLEVNSSVDFRITLPNGLYITCYPSQIREDLCEVKQEYLEKGVDQSGIMHEEFRLFARGGFVLIKKVDGSITILKSNGDTVEYDKPDGEIEDVVKSNLRKCHCKTVADYRKKLAMILKGTTNQGECYISRRAYMRTKKGYVISDEVANMLKNSKIPYLKSSSIKFDGKYICLQKNKITEKQLFYTTQQKDCFTDEVFYERTDGFEAMFDKTGRLQVKYADKTKITSSVHVSKDLYDGYVYVSLDFKFEHPQYATVSYNANNNVDIRLNNDVVLTKNPTDSLSLSIGEDIATAMDNKKVKFTKRCVRCMAESNANFNISPFFTNKLKFSDEFLRAEDSYNKMFYATFSGSCKRNASFISGPFNCNKCNHYVNNNYEKLFVINRNYVGDCLWNENMIRLRDEESKKNCVIKDLLDLTGDRGRKLKYETNHCNSIDRRFLNNKLLDEQFCLTKYKGDAEEVSPVCYTTVTELQQMLDPIEVDLLLKEILNSCTGCELAGLSDVAKYELTQMNLISKYEEPRRETIIEEDPLCRCTKNIRTMKQKTEDWRNECVKYRALIRRRKFPNYFSSQFCKIFKTRI</sequence>
<proteinExistence type="predicted"/>
<evidence type="ECO:0000256" key="1">
    <source>
        <dbReference type="SAM" id="MobiDB-lite"/>
    </source>
</evidence>
<accession>A0A9P0ML59</accession>
<dbReference type="GO" id="GO:1990716">
    <property type="term" value="C:axonemal central apparatus"/>
    <property type="evidence" value="ECO:0007669"/>
    <property type="project" value="TreeGrafter"/>
</dbReference>
<dbReference type="PANTHER" id="PTHR21963:SF1">
    <property type="entry name" value="SPERM-ASSOCIATED ANTIGEN 17"/>
    <property type="match status" value="1"/>
</dbReference>
<organism evidence="2 3">
    <name type="scientific">Acanthoscelides obtectus</name>
    <name type="common">Bean weevil</name>
    <name type="synonym">Bruchus obtectus</name>
    <dbReference type="NCBI Taxonomy" id="200917"/>
    <lineage>
        <taxon>Eukaryota</taxon>
        <taxon>Metazoa</taxon>
        <taxon>Ecdysozoa</taxon>
        <taxon>Arthropoda</taxon>
        <taxon>Hexapoda</taxon>
        <taxon>Insecta</taxon>
        <taxon>Pterygota</taxon>
        <taxon>Neoptera</taxon>
        <taxon>Endopterygota</taxon>
        <taxon>Coleoptera</taxon>
        <taxon>Polyphaga</taxon>
        <taxon>Cucujiformia</taxon>
        <taxon>Chrysomeloidea</taxon>
        <taxon>Chrysomelidae</taxon>
        <taxon>Bruchinae</taxon>
        <taxon>Bruchini</taxon>
        <taxon>Acanthoscelides</taxon>
    </lineage>
</organism>
<dbReference type="GO" id="GO:0005576">
    <property type="term" value="C:extracellular region"/>
    <property type="evidence" value="ECO:0007669"/>
    <property type="project" value="GOC"/>
</dbReference>
<feature type="compositionally biased region" description="Basic and acidic residues" evidence="1">
    <location>
        <begin position="184"/>
        <end position="203"/>
    </location>
</feature>
<keyword evidence="3" id="KW-1185">Reference proteome</keyword>
<evidence type="ECO:0000313" key="2">
    <source>
        <dbReference type="EMBL" id="CAH2014256.1"/>
    </source>
</evidence>
<name>A0A9P0ML59_ACAOB</name>
<comment type="caution">
    <text evidence="2">The sequence shown here is derived from an EMBL/GenBank/DDBJ whole genome shotgun (WGS) entry which is preliminary data.</text>
</comment>
<dbReference type="PANTHER" id="PTHR21963">
    <property type="entry name" value="PF6"/>
    <property type="match status" value="1"/>
</dbReference>
<dbReference type="InterPro" id="IPR026173">
    <property type="entry name" value="SPAG17"/>
</dbReference>
<feature type="region of interest" description="Disordered" evidence="1">
    <location>
        <begin position="1"/>
        <end position="20"/>
    </location>
</feature>
<dbReference type="OrthoDB" id="10257153at2759"/>
<evidence type="ECO:0000313" key="3">
    <source>
        <dbReference type="Proteomes" id="UP001152888"/>
    </source>
</evidence>
<reference evidence="2" key="1">
    <citation type="submission" date="2022-03" db="EMBL/GenBank/DDBJ databases">
        <authorList>
            <person name="Sayadi A."/>
        </authorList>
    </citation>
    <scope>NUCLEOTIDE SEQUENCE</scope>
</reference>
<protein>
    <submittedName>
        <fullName evidence="2">Uncharacterized protein</fullName>
    </submittedName>
</protein>
<dbReference type="Proteomes" id="UP001152888">
    <property type="component" value="Unassembled WGS sequence"/>
</dbReference>